<dbReference type="InterPro" id="IPR045091">
    <property type="entry name" value="Mad2-like"/>
</dbReference>
<evidence type="ECO:0000256" key="1">
    <source>
        <dbReference type="ARBA" id="ARBA00010348"/>
    </source>
</evidence>
<gene>
    <name evidence="4" type="ORF">BZ3500_MVSOF-1268-A1-R1_CHR7-1G09135</name>
</gene>
<dbReference type="Gene3D" id="3.30.900.10">
    <property type="entry name" value="HORMA domain"/>
    <property type="match status" value="1"/>
</dbReference>
<proteinExistence type="inferred from homology"/>
<dbReference type="STRING" id="289078.A0A2X0LB27"/>
<evidence type="ECO:0000313" key="4">
    <source>
        <dbReference type="EMBL" id="SDA02869.1"/>
    </source>
</evidence>
<evidence type="ECO:0000313" key="5">
    <source>
        <dbReference type="Proteomes" id="UP000249723"/>
    </source>
</evidence>
<organism evidence="4 5">
    <name type="scientific">Microbotryum saponariae</name>
    <dbReference type="NCBI Taxonomy" id="289078"/>
    <lineage>
        <taxon>Eukaryota</taxon>
        <taxon>Fungi</taxon>
        <taxon>Dikarya</taxon>
        <taxon>Basidiomycota</taxon>
        <taxon>Pucciniomycotina</taxon>
        <taxon>Microbotryomycetes</taxon>
        <taxon>Microbotryales</taxon>
        <taxon>Microbotryaceae</taxon>
        <taxon>Microbotryum</taxon>
    </lineage>
</organism>
<dbReference type="EMBL" id="FMWP01000127">
    <property type="protein sequence ID" value="SDA02869.1"/>
    <property type="molecule type" value="Genomic_DNA"/>
</dbReference>
<feature type="compositionally biased region" description="Basic and acidic residues" evidence="2">
    <location>
        <begin position="271"/>
        <end position="295"/>
    </location>
</feature>
<protein>
    <submittedName>
        <fullName evidence="4">BZ3500_MvSof-1268-A1-R1_Chr7-1g09135 protein</fullName>
    </submittedName>
</protein>
<dbReference type="InterPro" id="IPR036570">
    <property type="entry name" value="HORMA_dom_sf"/>
</dbReference>
<evidence type="ECO:0000259" key="3">
    <source>
        <dbReference type="PROSITE" id="PS50815"/>
    </source>
</evidence>
<evidence type="ECO:0000256" key="2">
    <source>
        <dbReference type="SAM" id="MobiDB-lite"/>
    </source>
</evidence>
<dbReference type="PANTHER" id="PTHR11842:SF10">
    <property type="entry name" value="MITOTIC SPINDLE ASSEMBLY CHECKPOINT PROTEIN MAD2B"/>
    <property type="match status" value="1"/>
</dbReference>
<dbReference type="AlphaFoldDB" id="A0A2X0LB27"/>
<dbReference type="Proteomes" id="UP000249723">
    <property type="component" value="Unassembled WGS sequence"/>
</dbReference>
<reference evidence="5" key="1">
    <citation type="submission" date="2016-10" db="EMBL/GenBank/DDBJ databases">
        <authorList>
            <person name="Jeantristanb JTB J.-T."/>
            <person name="Ricardo R."/>
        </authorList>
    </citation>
    <scope>NUCLEOTIDE SEQUENCE [LARGE SCALE GENOMIC DNA]</scope>
</reference>
<sequence>MSTPLSFLETNRALEAFLEVAIHALLYTRNVYPTNIFKQHHKYNIPVWQSRSPLVNEYVSKMCRCVGEELDKVRLARLHWTLRKIIVVIKDDGPAETPFERFVFDVEWLIHDDMLGKDARDFIPAAGGITRTEMDETLRGFIVRVEAAKNYLPKLPKNVTFSVVLEMRDDVEPQSLQAKRGIEPSEWYRAEARHSAEEAQGLVSRLVPHQTTNLGMVQVSPEFPKRAVSACLNEKLLSPFKVQFLAEVLEKDPLASFESGEAETSTNESNEAPRRNRDEDEQERRRREKGKARAE</sequence>
<name>A0A2X0LB27_9BASI</name>
<accession>A0A2X0LB27</accession>
<comment type="similarity">
    <text evidence="1">Belongs to the MAD2 family.</text>
</comment>
<dbReference type="PROSITE" id="PS50815">
    <property type="entry name" value="HORMA"/>
    <property type="match status" value="1"/>
</dbReference>
<keyword evidence="5" id="KW-1185">Reference proteome</keyword>
<dbReference type="OrthoDB" id="21254at2759"/>
<feature type="region of interest" description="Disordered" evidence="2">
    <location>
        <begin position="255"/>
        <end position="295"/>
    </location>
</feature>
<dbReference type="SUPFAM" id="SSF56019">
    <property type="entry name" value="The spindle assembly checkpoint protein mad2"/>
    <property type="match status" value="1"/>
</dbReference>
<dbReference type="InterPro" id="IPR003511">
    <property type="entry name" value="HORMA_dom"/>
</dbReference>
<dbReference type="Pfam" id="PF02301">
    <property type="entry name" value="HORMA"/>
    <property type="match status" value="1"/>
</dbReference>
<dbReference type="GO" id="GO:0016035">
    <property type="term" value="C:zeta DNA polymerase complex"/>
    <property type="evidence" value="ECO:0007669"/>
    <property type="project" value="TreeGrafter"/>
</dbReference>
<feature type="domain" description="HORMA" evidence="3">
    <location>
        <begin position="8"/>
        <end position="228"/>
    </location>
</feature>
<dbReference type="PANTHER" id="PTHR11842">
    <property type="entry name" value="MITOTIC SPINDLE ASSEMBLY CHECKPOINT PROTEIN MAD2"/>
    <property type="match status" value="1"/>
</dbReference>